<keyword evidence="4 7" id="KW-0812">Transmembrane</keyword>
<keyword evidence="5 7" id="KW-1133">Transmembrane helix</keyword>
<dbReference type="NCBIfam" id="TIGR03025">
    <property type="entry name" value="EPS_sugtrans"/>
    <property type="match status" value="1"/>
</dbReference>
<feature type="non-terminal residue" evidence="9">
    <location>
        <position position="474"/>
    </location>
</feature>
<reference evidence="10" key="1">
    <citation type="journal article" date="2019" name="Int. J. Syst. Evol. Microbiol.">
        <title>The Global Catalogue of Microorganisms (GCM) 10K type strain sequencing project: providing services to taxonomists for standard genome sequencing and annotation.</title>
        <authorList>
            <consortium name="The Broad Institute Genomics Platform"/>
            <consortium name="The Broad Institute Genome Sequencing Center for Infectious Disease"/>
            <person name="Wu L."/>
            <person name="Ma J."/>
        </authorList>
    </citation>
    <scope>NUCLEOTIDE SEQUENCE [LARGE SCALE GENOMIC DNA]</scope>
    <source>
        <strain evidence="10">CGMCC 1.12477</strain>
    </source>
</reference>
<feature type="transmembrane region" description="Helical" evidence="7">
    <location>
        <begin position="107"/>
        <end position="126"/>
    </location>
</feature>
<feature type="transmembrane region" description="Helical" evidence="7">
    <location>
        <begin position="73"/>
        <end position="95"/>
    </location>
</feature>
<dbReference type="RefSeq" id="WP_343919476.1">
    <property type="nucleotide sequence ID" value="NZ_BAAAJT010000002.1"/>
</dbReference>
<evidence type="ECO:0000313" key="9">
    <source>
        <dbReference type="EMBL" id="MFD1947926.1"/>
    </source>
</evidence>
<dbReference type="Proteomes" id="UP001597351">
    <property type="component" value="Unassembled WGS sequence"/>
</dbReference>
<name>A0ABW4TQK4_9ACTN</name>
<organism evidence="9 10">
    <name type="scientific">Nocardioides aestuarii</name>
    <dbReference type="NCBI Taxonomy" id="252231"/>
    <lineage>
        <taxon>Bacteria</taxon>
        <taxon>Bacillati</taxon>
        <taxon>Actinomycetota</taxon>
        <taxon>Actinomycetes</taxon>
        <taxon>Propionibacteriales</taxon>
        <taxon>Nocardioidaceae</taxon>
        <taxon>Nocardioides</taxon>
    </lineage>
</organism>
<comment type="caution">
    <text evidence="9">The sequence shown here is derived from an EMBL/GenBank/DDBJ whole genome shotgun (WGS) entry which is preliminary data.</text>
</comment>
<dbReference type="InterPro" id="IPR017475">
    <property type="entry name" value="EPS_sugar_tfrase"/>
</dbReference>
<gene>
    <name evidence="9" type="ORF">ACFSDE_14090</name>
</gene>
<feature type="transmembrane region" description="Helical" evidence="7">
    <location>
        <begin position="44"/>
        <end position="67"/>
    </location>
</feature>
<dbReference type="PANTHER" id="PTHR30576:SF10">
    <property type="entry name" value="SLL5057 PROTEIN"/>
    <property type="match status" value="1"/>
</dbReference>
<keyword evidence="3" id="KW-0808">Transferase</keyword>
<evidence type="ECO:0000313" key="10">
    <source>
        <dbReference type="Proteomes" id="UP001597351"/>
    </source>
</evidence>
<keyword evidence="6 7" id="KW-0472">Membrane</keyword>
<keyword evidence="10" id="KW-1185">Reference proteome</keyword>
<proteinExistence type="inferred from homology"/>
<accession>A0ABW4TQK4</accession>
<feature type="transmembrane region" description="Helical" evidence="7">
    <location>
        <begin position="132"/>
        <end position="151"/>
    </location>
</feature>
<evidence type="ECO:0000256" key="3">
    <source>
        <dbReference type="ARBA" id="ARBA00022679"/>
    </source>
</evidence>
<evidence type="ECO:0000256" key="5">
    <source>
        <dbReference type="ARBA" id="ARBA00022989"/>
    </source>
</evidence>
<feature type="domain" description="Bacterial sugar transferase" evidence="8">
    <location>
        <begin position="287"/>
        <end position="474"/>
    </location>
</feature>
<sequence length="474" mass="50489">MTQLSLPPTGQLQRALVEAPATLVDRLGVLPSHRGRSRSAWRSGVVTALTAVAAATAALGILALATTPLDLKVALFLLVMWPVMLGAQGCFVVRHVGDSLGSRAGRVVRAGGALGLLSWVMGLLIGSHAAPVAMIPATLAVTGSGLVTTLLRTRRRTRVVLTGTSADVAWAATELLTRPDLAVVGACVSDDPSGLVVDYPVLPDVSRSVEQAVRQDADVVVMLPGPGLGPAQVRRLQWEAGTHEVGVYVGTGLLDVAPFRMSLTVGGGLGLVQVRPTAHAGARRLLKDVAERLAAAAGLLLLSPLLLAVAAAIRFDSPGPALFSQQRVGRDGRLFTIWKFRTMSTSAETDLARLADDNEGGAVLFKIRTDPRITRLGGALRRYSIDELPQLWNVVVGDMSLVGPRPALPQEVAQYDVDPRRRLAVKPGLTGLWQVSGRSDLDWDQTVRLDLRYVDNWSLRLDVVILVRTLRAVL</sequence>
<evidence type="ECO:0000256" key="1">
    <source>
        <dbReference type="ARBA" id="ARBA00004141"/>
    </source>
</evidence>
<dbReference type="InterPro" id="IPR003362">
    <property type="entry name" value="Bact_transf"/>
</dbReference>
<comment type="similarity">
    <text evidence="2">Belongs to the bacterial sugar transferase family.</text>
</comment>
<dbReference type="PANTHER" id="PTHR30576">
    <property type="entry name" value="COLANIC BIOSYNTHESIS UDP-GLUCOSE LIPID CARRIER TRANSFERASE"/>
    <property type="match status" value="1"/>
</dbReference>
<evidence type="ECO:0000256" key="4">
    <source>
        <dbReference type="ARBA" id="ARBA00022692"/>
    </source>
</evidence>
<evidence type="ECO:0000256" key="6">
    <source>
        <dbReference type="ARBA" id="ARBA00023136"/>
    </source>
</evidence>
<evidence type="ECO:0000256" key="2">
    <source>
        <dbReference type="ARBA" id="ARBA00006464"/>
    </source>
</evidence>
<comment type="subcellular location">
    <subcellularLocation>
        <location evidence="1">Membrane</location>
        <topology evidence="1">Multi-pass membrane protein</topology>
    </subcellularLocation>
</comment>
<dbReference type="Pfam" id="PF02397">
    <property type="entry name" value="Bac_transf"/>
    <property type="match status" value="1"/>
</dbReference>
<dbReference type="EMBL" id="JBHUGD010000003">
    <property type="protein sequence ID" value="MFD1947926.1"/>
    <property type="molecule type" value="Genomic_DNA"/>
</dbReference>
<evidence type="ECO:0000256" key="7">
    <source>
        <dbReference type="SAM" id="Phobius"/>
    </source>
</evidence>
<evidence type="ECO:0000259" key="8">
    <source>
        <dbReference type="Pfam" id="PF02397"/>
    </source>
</evidence>
<feature type="transmembrane region" description="Helical" evidence="7">
    <location>
        <begin position="293"/>
        <end position="315"/>
    </location>
</feature>
<protein>
    <submittedName>
        <fullName evidence="9">Exopolysaccharide biosynthesis polyprenyl glycosylphosphotransferase</fullName>
    </submittedName>
</protein>